<proteinExistence type="predicted"/>
<dbReference type="InterPro" id="IPR029058">
    <property type="entry name" value="AB_hydrolase_fold"/>
</dbReference>
<dbReference type="AlphaFoldDB" id="A0A0W8FRL0"/>
<protein>
    <submittedName>
        <fullName evidence="2">Alpha/beta hydrolase fold</fullName>
    </submittedName>
</protein>
<dbReference type="Gene3D" id="3.40.50.1820">
    <property type="entry name" value="alpha/beta hydrolase"/>
    <property type="match status" value="1"/>
</dbReference>
<dbReference type="InterPro" id="IPR050471">
    <property type="entry name" value="AB_hydrolase"/>
</dbReference>
<sequence length="239" mass="26638">MDWWDPELINALSKKYHVLIFDNRGSGRTVAPDEGSFTCEMFADDTIALMNAKGIERANILGMSMGGLIAQELAIKYPERVNSLVLACTFCGGQHMIQASDEVMKIMMDRSGGIDGLFGRVLKLMFTKDFLDGNPDYVLDFKERYLRAPISDVNSLRQFIACAKADTFNRLPEIKNPTLIATGTDDPLIPPQNSRILAERIAGAKLIEYPGCSHGFISQVRDTFIKDLAAFITFNTRDK</sequence>
<evidence type="ECO:0000259" key="1">
    <source>
        <dbReference type="Pfam" id="PF00561"/>
    </source>
</evidence>
<dbReference type="InterPro" id="IPR000073">
    <property type="entry name" value="AB_hydrolase_1"/>
</dbReference>
<feature type="domain" description="AB hydrolase-1" evidence="1">
    <location>
        <begin position="3"/>
        <end position="215"/>
    </location>
</feature>
<dbReference type="Pfam" id="PF00561">
    <property type="entry name" value="Abhydrolase_1"/>
    <property type="match status" value="1"/>
</dbReference>
<dbReference type="SUPFAM" id="SSF53474">
    <property type="entry name" value="alpha/beta-Hydrolases"/>
    <property type="match status" value="1"/>
</dbReference>
<reference evidence="2" key="1">
    <citation type="journal article" date="2015" name="Proc. Natl. Acad. Sci. U.S.A.">
        <title>Networks of energetic and metabolic interactions define dynamics in microbial communities.</title>
        <authorList>
            <person name="Embree M."/>
            <person name="Liu J.K."/>
            <person name="Al-Bassam M.M."/>
            <person name="Zengler K."/>
        </authorList>
    </citation>
    <scope>NUCLEOTIDE SEQUENCE</scope>
</reference>
<dbReference type="PANTHER" id="PTHR43433">
    <property type="entry name" value="HYDROLASE, ALPHA/BETA FOLD FAMILY PROTEIN"/>
    <property type="match status" value="1"/>
</dbReference>
<comment type="caution">
    <text evidence="2">The sequence shown here is derived from an EMBL/GenBank/DDBJ whole genome shotgun (WGS) entry which is preliminary data.</text>
</comment>
<organism evidence="2">
    <name type="scientific">hydrocarbon metagenome</name>
    <dbReference type="NCBI Taxonomy" id="938273"/>
    <lineage>
        <taxon>unclassified sequences</taxon>
        <taxon>metagenomes</taxon>
        <taxon>ecological metagenomes</taxon>
    </lineage>
</organism>
<dbReference type="EMBL" id="LNQE01000899">
    <property type="protein sequence ID" value="KUG23544.1"/>
    <property type="molecule type" value="Genomic_DNA"/>
</dbReference>
<evidence type="ECO:0000313" key="2">
    <source>
        <dbReference type="EMBL" id="KUG23544.1"/>
    </source>
</evidence>
<dbReference type="GO" id="GO:0016787">
    <property type="term" value="F:hydrolase activity"/>
    <property type="evidence" value="ECO:0007669"/>
    <property type="project" value="UniProtKB-KW"/>
</dbReference>
<dbReference type="PRINTS" id="PR00111">
    <property type="entry name" value="ABHYDROLASE"/>
</dbReference>
<keyword evidence="2" id="KW-0378">Hydrolase</keyword>
<name>A0A0W8FRL0_9ZZZZ</name>
<accession>A0A0W8FRL0</accession>
<dbReference type="PANTHER" id="PTHR43433:SF5">
    <property type="entry name" value="AB HYDROLASE-1 DOMAIN-CONTAINING PROTEIN"/>
    <property type="match status" value="1"/>
</dbReference>
<gene>
    <name evidence="2" type="ORF">ASZ90_006650</name>
</gene>